<protein>
    <submittedName>
        <fullName evidence="2">Uncharacterized protein</fullName>
    </submittedName>
</protein>
<feature type="region of interest" description="Disordered" evidence="1">
    <location>
        <begin position="53"/>
        <end position="80"/>
    </location>
</feature>
<dbReference type="AlphaFoldDB" id="A0A8H3GVJ5"/>
<feature type="region of interest" description="Disordered" evidence="1">
    <location>
        <begin position="1"/>
        <end position="29"/>
    </location>
</feature>
<reference evidence="2" key="1">
    <citation type="submission" date="2021-01" db="EMBL/GenBank/DDBJ databases">
        <authorList>
            <person name="Kaushik A."/>
        </authorList>
    </citation>
    <scope>NUCLEOTIDE SEQUENCE</scope>
    <source>
        <strain evidence="2">AG1-1C</strain>
    </source>
</reference>
<comment type="caution">
    <text evidence="2">The sequence shown here is derived from an EMBL/GenBank/DDBJ whole genome shotgun (WGS) entry which is preliminary data.</text>
</comment>
<dbReference type="OrthoDB" id="3204655at2759"/>
<dbReference type="Proteomes" id="UP000663846">
    <property type="component" value="Unassembled WGS sequence"/>
</dbReference>
<sequence length="416" mass="45540">MPLSRSTTSALTSSHSTGHGSAESGLASVTSPASVKSAIGAFESTPLSAHMSSVSAKNEPVSVDDAPSIRSSGSSRNSRGCVTSASVLVSRPAEFAQWALQVKLESEINSVIPPHSFFQKIRDMQRASVRFPSWLANKNSPNFCVLPAGYRVWVEKLISKLNRDPGYFLDGDSDPDLPSLLRPILQICEHQVRLSALGRQHSEMDIRAGIDSLIISTCQAEQASTLGYSTEQTLRLPFFKTNKFNVATTTADGIHPLDITDLDLNEEYEFCKIVSAIKGVGASPRATLSLIKIYVVGSYSLNCPVKVIQFYLVLREIKRLGYEYVDEVTKSDLGLLQLFKEAPSKNTWGQDDLPTIPETPDESDAQGKHRGTSGQTGLSEQLLALGVWDRYDRTKHYIKSIRSFSPNTSTPLARKN</sequence>
<evidence type="ECO:0000313" key="2">
    <source>
        <dbReference type="EMBL" id="CAE6467750.1"/>
    </source>
</evidence>
<dbReference type="EMBL" id="CAJMWS010000892">
    <property type="protein sequence ID" value="CAE6467750.1"/>
    <property type="molecule type" value="Genomic_DNA"/>
</dbReference>
<organism evidence="2 3">
    <name type="scientific">Rhizoctonia solani</name>
    <dbReference type="NCBI Taxonomy" id="456999"/>
    <lineage>
        <taxon>Eukaryota</taxon>
        <taxon>Fungi</taxon>
        <taxon>Dikarya</taxon>
        <taxon>Basidiomycota</taxon>
        <taxon>Agaricomycotina</taxon>
        <taxon>Agaricomycetes</taxon>
        <taxon>Cantharellales</taxon>
        <taxon>Ceratobasidiaceae</taxon>
        <taxon>Rhizoctonia</taxon>
    </lineage>
</organism>
<feature type="compositionally biased region" description="Low complexity" evidence="1">
    <location>
        <begin position="1"/>
        <end position="24"/>
    </location>
</feature>
<accession>A0A8H3GVJ5</accession>
<evidence type="ECO:0000256" key="1">
    <source>
        <dbReference type="SAM" id="MobiDB-lite"/>
    </source>
</evidence>
<feature type="compositionally biased region" description="Low complexity" evidence="1">
    <location>
        <begin position="68"/>
        <end position="80"/>
    </location>
</feature>
<proteinExistence type="predicted"/>
<evidence type="ECO:0000313" key="3">
    <source>
        <dbReference type="Proteomes" id="UP000663846"/>
    </source>
</evidence>
<feature type="region of interest" description="Disordered" evidence="1">
    <location>
        <begin position="347"/>
        <end position="375"/>
    </location>
</feature>
<gene>
    <name evidence="2" type="ORF">RDB_LOCUS170023</name>
</gene>
<name>A0A8H3GVJ5_9AGAM</name>